<dbReference type="Proteomes" id="UP001596484">
    <property type="component" value="Unassembled WGS sequence"/>
</dbReference>
<keyword evidence="2" id="KW-1185">Reference proteome</keyword>
<evidence type="ECO:0000313" key="2">
    <source>
        <dbReference type="Proteomes" id="UP001596484"/>
    </source>
</evidence>
<evidence type="ECO:0000313" key="1">
    <source>
        <dbReference type="EMBL" id="MFC7450660.1"/>
    </source>
</evidence>
<comment type="caution">
    <text evidence="1">The sequence shown here is derived from an EMBL/GenBank/DDBJ whole genome shotgun (WGS) entry which is preliminary data.</text>
</comment>
<dbReference type="InterPro" id="IPR024079">
    <property type="entry name" value="MetalloPept_cat_dom_sf"/>
</dbReference>
<gene>
    <name evidence="1" type="ORF">ACFQS9_22425</name>
</gene>
<protein>
    <submittedName>
        <fullName evidence="1">Reprolysin-like metallopeptidase</fullName>
    </submittedName>
</protein>
<dbReference type="RefSeq" id="WP_378408767.1">
    <property type="nucleotide sequence ID" value="NZ_JBHTCS010000028.1"/>
</dbReference>
<organism evidence="1 2">
    <name type="scientific">Rhodococcus daqingensis</name>
    <dbReference type="NCBI Taxonomy" id="2479363"/>
    <lineage>
        <taxon>Bacteria</taxon>
        <taxon>Bacillati</taxon>
        <taxon>Actinomycetota</taxon>
        <taxon>Actinomycetes</taxon>
        <taxon>Mycobacteriales</taxon>
        <taxon>Nocardiaceae</taxon>
        <taxon>Rhodococcus</taxon>
    </lineage>
</organism>
<dbReference type="Gene3D" id="3.40.390.10">
    <property type="entry name" value="Collagenase (Catalytic Domain)"/>
    <property type="match status" value="1"/>
</dbReference>
<proteinExistence type="predicted"/>
<reference evidence="2" key="1">
    <citation type="journal article" date="2019" name="Int. J. Syst. Evol. Microbiol.">
        <title>The Global Catalogue of Microorganisms (GCM) 10K type strain sequencing project: providing services to taxonomists for standard genome sequencing and annotation.</title>
        <authorList>
            <consortium name="The Broad Institute Genomics Platform"/>
            <consortium name="The Broad Institute Genome Sequencing Center for Infectious Disease"/>
            <person name="Wu L."/>
            <person name="Ma J."/>
        </authorList>
    </citation>
    <scope>NUCLEOTIDE SEQUENCE [LARGE SCALE GENOMIC DNA]</scope>
    <source>
        <strain evidence="2">ICMP 19430</strain>
    </source>
</reference>
<name>A0ABW2S3C6_9NOCA</name>
<sequence>MDVSVKGMLKCVGADLSDDQSVLFRLFGFRRGRVPPDPDPSGVTASVSLRQMADDLAGNHINVNIIAVGFDTLGGSAGADALIEVDYCVYRLRNIYRPVGLGVGRVLHTEIDEADAKGHGDIRDGEEGRDLWEGFYVDNNGIDAFVVRSISGSLAGVSPVGGDCDKQSKDSGLLAGGVDADDEGISRTLAHEIGHFLGLPHSGDAIFPLPPFTTDAERETNLMTQSDEVPNVRTTVELTDLQGGWVHRHCKIREGC</sequence>
<dbReference type="EMBL" id="JBHTCS010000028">
    <property type="protein sequence ID" value="MFC7450660.1"/>
    <property type="molecule type" value="Genomic_DNA"/>
</dbReference>
<dbReference type="SUPFAM" id="SSF55486">
    <property type="entry name" value="Metalloproteases ('zincins'), catalytic domain"/>
    <property type="match status" value="1"/>
</dbReference>
<accession>A0ABW2S3C6</accession>